<organism evidence="1 2">
    <name type="scientific">Blautia intestinihominis</name>
    <dbReference type="NCBI Taxonomy" id="3133152"/>
    <lineage>
        <taxon>Bacteria</taxon>
        <taxon>Bacillati</taxon>
        <taxon>Bacillota</taxon>
        <taxon>Clostridia</taxon>
        <taxon>Lachnospirales</taxon>
        <taxon>Lachnospiraceae</taxon>
        <taxon>Blautia</taxon>
    </lineage>
</organism>
<keyword evidence="2" id="KW-1185">Reference proteome</keyword>
<evidence type="ECO:0000313" key="2">
    <source>
        <dbReference type="Proteomes" id="UP001446032"/>
    </source>
</evidence>
<dbReference type="EMBL" id="JBBMEI010000032">
    <property type="protein sequence ID" value="MEQ2358838.1"/>
    <property type="molecule type" value="Genomic_DNA"/>
</dbReference>
<dbReference type="RefSeq" id="WP_173907194.1">
    <property type="nucleotide sequence ID" value="NZ_JBBMEI010000032.1"/>
</dbReference>
<name>A0ABV1AKZ2_9FIRM</name>
<evidence type="ECO:0000313" key="1">
    <source>
        <dbReference type="EMBL" id="MEQ2358838.1"/>
    </source>
</evidence>
<reference evidence="1 2" key="1">
    <citation type="submission" date="2024-03" db="EMBL/GenBank/DDBJ databases">
        <title>Human intestinal bacterial collection.</title>
        <authorList>
            <person name="Pauvert C."/>
            <person name="Hitch T.C.A."/>
            <person name="Clavel T."/>
        </authorList>
    </citation>
    <scope>NUCLEOTIDE SEQUENCE [LARGE SCALE GENOMIC DNA]</scope>
    <source>
        <strain evidence="1 2">CLA-AA-H95</strain>
    </source>
</reference>
<gene>
    <name evidence="1" type="ORF">WMO75_10945</name>
</gene>
<accession>A0ABV1AKZ2</accession>
<proteinExistence type="predicted"/>
<comment type="caution">
    <text evidence="1">The sequence shown here is derived from an EMBL/GenBank/DDBJ whole genome shotgun (WGS) entry which is preliminary data.</text>
</comment>
<dbReference type="Proteomes" id="UP001446032">
    <property type="component" value="Unassembled WGS sequence"/>
</dbReference>
<sequence length="333" mass="38116">MTAKTSRIVIKTFIKTALKDSDESPERCTRNLVDMALNFANGRFQQSFFEISRAMLNNENSPYYPLIEDVLKHMDKEKLIDFGLNIGYNGCTTGAHMIRKLKRTEDINVPWLLSLVIDTSLPDFITKYDSVLKQGKELGIYTYFLYTKDDPAEILPLIQNNPDCAIILLCDPSRITEELAEKSEALNNVLFAVKYDDQAEAACLVLRDHRLLYSLYHLYSEEDRDEILAGTYFRFAEEMHCPFAAVFSNVDCSIETRHAIYQKITEDRSAQRYRTIPLDLFCDTEVIGNIISSPTSVVGFGPDGTLYTPGREVFRTPYNLFDQPLKELFTKAL</sequence>
<protein>
    <submittedName>
        <fullName evidence="1">Uncharacterized protein</fullName>
    </submittedName>
</protein>